<dbReference type="PANTHER" id="PTHR30055">
    <property type="entry name" value="HTH-TYPE TRANSCRIPTIONAL REGULATOR RUTR"/>
    <property type="match status" value="1"/>
</dbReference>
<dbReference type="Gene3D" id="1.10.357.10">
    <property type="entry name" value="Tetracycline Repressor, domain 2"/>
    <property type="match status" value="1"/>
</dbReference>
<dbReference type="RefSeq" id="WP_075544735.1">
    <property type="nucleotide sequence ID" value="NZ_UPHQ01000309.1"/>
</dbReference>
<dbReference type="EMBL" id="UPHQ01000309">
    <property type="protein sequence ID" value="VBA45903.1"/>
    <property type="molecule type" value="Genomic_DNA"/>
</dbReference>
<evidence type="ECO:0000259" key="5">
    <source>
        <dbReference type="PROSITE" id="PS50977"/>
    </source>
</evidence>
<evidence type="ECO:0000313" key="6">
    <source>
        <dbReference type="EMBL" id="VBA45903.1"/>
    </source>
</evidence>
<organism evidence="6 7">
    <name type="scientific">Mycobacterium innocens</name>
    <dbReference type="NCBI Taxonomy" id="2341083"/>
    <lineage>
        <taxon>Bacteria</taxon>
        <taxon>Bacillati</taxon>
        <taxon>Actinomycetota</taxon>
        <taxon>Actinomycetes</taxon>
        <taxon>Mycobacteriales</taxon>
        <taxon>Mycobacteriaceae</taxon>
        <taxon>Mycobacterium</taxon>
    </lineage>
</organism>
<keyword evidence="2 4" id="KW-0238">DNA-binding</keyword>
<dbReference type="GO" id="GO:0000976">
    <property type="term" value="F:transcription cis-regulatory region binding"/>
    <property type="evidence" value="ECO:0007669"/>
    <property type="project" value="TreeGrafter"/>
</dbReference>
<dbReference type="SUPFAM" id="SSF46689">
    <property type="entry name" value="Homeodomain-like"/>
    <property type="match status" value="1"/>
</dbReference>
<dbReference type="PROSITE" id="PS50977">
    <property type="entry name" value="HTH_TETR_2"/>
    <property type="match status" value="1"/>
</dbReference>
<dbReference type="AlphaFoldDB" id="A0A498QG24"/>
<dbReference type="GO" id="GO:0003700">
    <property type="term" value="F:DNA-binding transcription factor activity"/>
    <property type="evidence" value="ECO:0007669"/>
    <property type="project" value="TreeGrafter"/>
</dbReference>
<dbReference type="InterPro" id="IPR011075">
    <property type="entry name" value="TetR_C"/>
</dbReference>
<dbReference type="Proteomes" id="UP000267289">
    <property type="component" value="Unassembled WGS sequence"/>
</dbReference>
<dbReference type="InterPro" id="IPR050109">
    <property type="entry name" value="HTH-type_TetR-like_transc_reg"/>
</dbReference>
<proteinExistence type="predicted"/>
<feature type="DNA-binding region" description="H-T-H motif" evidence="4">
    <location>
        <begin position="38"/>
        <end position="57"/>
    </location>
</feature>
<keyword evidence="7" id="KW-1185">Reference proteome</keyword>
<evidence type="ECO:0000256" key="1">
    <source>
        <dbReference type="ARBA" id="ARBA00023015"/>
    </source>
</evidence>
<dbReference type="Gene3D" id="1.10.10.60">
    <property type="entry name" value="Homeodomain-like"/>
    <property type="match status" value="1"/>
</dbReference>
<gene>
    <name evidence="6" type="ORF">LAUMK13_05553</name>
</gene>
<dbReference type="SUPFAM" id="SSF48498">
    <property type="entry name" value="Tetracyclin repressor-like, C-terminal domain"/>
    <property type="match status" value="1"/>
</dbReference>
<evidence type="ECO:0000256" key="2">
    <source>
        <dbReference type="ARBA" id="ARBA00023125"/>
    </source>
</evidence>
<feature type="domain" description="HTH tetR-type" evidence="5">
    <location>
        <begin position="15"/>
        <end position="75"/>
    </location>
</feature>
<protein>
    <recommendedName>
        <fullName evidence="5">HTH tetR-type domain-containing protein</fullName>
    </recommendedName>
</protein>
<dbReference type="InterPro" id="IPR001647">
    <property type="entry name" value="HTH_TetR"/>
</dbReference>
<keyword evidence="3" id="KW-0804">Transcription</keyword>
<sequence>MTESANTGAGRPRDPAVEERVRSAACQLYARVGWTGFSIDAVAREARVGKSSIYLRWPDATSLLLDSLQTRIDMPLDTDTGTVRGDLLVLARNILGMLTSDLGDSVLRLAAEARCVPELAPRWEAFVAANVSAVRRITRRGVSRGDLPPRTPVTLLLDAIFGGLLMHYMATPPGRAGTLGKRGDQLAESLVDMVLAVVTV</sequence>
<dbReference type="Pfam" id="PF00440">
    <property type="entry name" value="TetR_N"/>
    <property type="match status" value="1"/>
</dbReference>
<dbReference type="InterPro" id="IPR009057">
    <property type="entry name" value="Homeodomain-like_sf"/>
</dbReference>
<evidence type="ECO:0000256" key="3">
    <source>
        <dbReference type="ARBA" id="ARBA00023163"/>
    </source>
</evidence>
<evidence type="ECO:0000256" key="4">
    <source>
        <dbReference type="PROSITE-ProRule" id="PRU00335"/>
    </source>
</evidence>
<name>A0A498QG24_9MYCO</name>
<reference evidence="6 7" key="1">
    <citation type="submission" date="2018-09" db="EMBL/GenBank/DDBJ databases">
        <authorList>
            <person name="Tagini F."/>
        </authorList>
    </citation>
    <scope>NUCLEOTIDE SEQUENCE [LARGE SCALE GENOMIC DNA]</scope>
    <source>
        <strain evidence="6 7">MK13</strain>
    </source>
</reference>
<accession>A0A498QG24</accession>
<keyword evidence="1" id="KW-0805">Transcription regulation</keyword>
<evidence type="ECO:0000313" key="7">
    <source>
        <dbReference type="Proteomes" id="UP000267289"/>
    </source>
</evidence>
<dbReference type="OrthoDB" id="9796019at2"/>
<dbReference type="PANTHER" id="PTHR30055:SF148">
    <property type="entry name" value="TETR-FAMILY TRANSCRIPTIONAL REGULATOR"/>
    <property type="match status" value="1"/>
</dbReference>
<dbReference type="InterPro" id="IPR036271">
    <property type="entry name" value="Tet_transcr_reg_TetR-rel_C_sf"/>
</dbReference>
<dbReference type="Pfam" id="PF16859">
    <property type="entry name" value="TetR_C_11"/>
    <property type="match status" value="1"/>
</dbReference>